<keyword evidence="2" id="KW-0489">Methyltransferase</keyword>
<keyword evidence="6" id="KW-1185">Reference proteome</keyword>
<gene>
    <name evidence="5 7" type="ORF">P152DRAFT_460334</name>
</gene>
<evidence type="ECO:0008006" key="8">
    <source>
        <dbReference type="Google" id="ProtNLM"/>
    </source>
</evidence>
<evidence type="ECO:0000313" key="5">
    <source>
        <dbReference type="EMBL" id="KAF1810637.1"/>
    </source>
</evidence>
<proteinExistence type="inferred from homology"/>
<dbReference type="GO" id="GO:0003676">
    <property type="term" value="F:nucleic acid binding"/>
    <property type="evidence" value="ECO:0007669"/>
    <property type="project" value="InterPro"/>
</dbReference>
<dbReference type="GeneID" id="54420449"/>
<evidence type="ECO:0000313" key="7">
    <source>
        <dbReference type="RefSeq" id="XP_033532268.1"/>
    </source>
</evidence>
<dbReference type="SUPFAM" id="SSF53335">
    <property type="entry name" value="S-adenosyl-L-methionine-dependent methyltransferases"/>
    <property type="match status" value="1"/>
</dbReference>
<dbReference type="OrthoDB" id="406152at2759"/>
<dbReference type="GO" id="GO:0008757">
    <property type="term" value="F:S-adenosylmethionine-dependent methyltransferase activity"/>
    <property type="evidence" value="ECO:0007669"/>
    <property type="project" value="TreeGrafter"/>
</dbReference>
<dbReference type="RefSeq" id="XP_033532268.1">
    <property type="nucleotide sequence ID" value="XM_033679879.1"/>
</dbReference>
<dbReference type="GO" id="GO:0035657">
    <property type="term" value="C:eRF1 methyltransferase complex"/>
    <property type="evidence" value="ECO:0007669"/>
    <property type="project" value="TreeGrafter"/>
</dbReference>
<evidence type="ECO:0000256" key="3">
    <source>
        <dbReference type="ARBA" id="ARBA00022679"/>
    </source>
</evidence>
<dbReference type="Gene3D" id="3.40.50.150">
    <property type="entry name" value="Vaccinia Virus protein VP39"/>
    <property type="match status" value="1"/>
</dbReference>
<reference evidence="7" key="2">
    <citation type="submission" date="2020-04" db="EMBL/GenBank/DDBJ databases">
        <authorList>
            <consortium name="NCBI Genome Project"/>
        </authorList>
    </citation>
    <scope>NUCLEOTIDE SEQUENCE</scope>
    <source>
        <strain evidence="7">CBS 781.70</strain>
    </source>
</reference>
<dbReference type="PROSITE" id="PS00092">
    <property type="entry name" value="N6_MTASE"/>
    <property type="match status" value="1"/>
</dbReference>
<dbReference type="PANTHER" id="PTHR45875">
    <property type="entry name" value="METHYLTRANSFERASE N6AMT1"/>
    <property type="match status" value="1"/>
</dbReference>
<evidence type="ECO:0000256" key="2">
    <source>
        <dbReference type="ARBA" id="ARBA00022603"/>
    </source>
</evidence>
<dbReference type="InterPro" id="IPR029063">
    <property type="entry name" value="SAM-dependent_MTases_sf"/>
</dbReference>
<dbReference type="Proteomes" id="UP000504638">
    <property type="component" value="Unplaced"/>
</dbReference>
<protein>
    <recommendedName>
        <fullName evidence="8">Methyltransferase</fullName>
    </recommendedName>
</protein>
<dbReference type="InterPro" id="IPR052190">
    <property type="entry name" value="Euk-Arch_PrmC-MTase"/>
</dbReference>
<evidence type="ECO:0000256" key="1">
    <source>
        <dbReference type="ARBA" id="ARBA00006149"/>
    </source>
</evidence>
<name>A0A6G1FXS5_9PEZI</name>
<keyword evidence="4" id="KW-0949">S-adenosyl-L-methionine</keyword>
<dbReference type="InterPro" id="IPR002052">
    <property type="entry name" value="DNA_methylase_N6_adenine_CS"/>
</dbReference>
<dbReference type="EMBL" id="ML975165">
    <property type="protein sequence ID" value="KAF1810637.1"/>
    <property type="molecule type" value="Genomic_DNA"/>
</dbReference>
<reference evidence="7" key="3">
    <citation type="submission" date="2025-04" db="UniProtKB">
        <authorList>
            <consortium name="RefSeq"/>
        </authorList>
    </citation>
    <scope>IDENTIFICATION</scope>
    <source>
        <strain evidence="7">CBS 781.70</strain>
    </source>
</reference>
<comment type="similarity">
    <text evidence="1">Belongs to the eukaryotic/archaeal PrmC-related family.</text>
</comment>
<reference evidence="5 7" key="1">
    <citation type="submission" date="2020-01" db="EMBL/GenBank/DDBJ databases">
        <authorList>
            <consortium name="DOE Joint Genome Institute"/>
            <person name="Haridas S."/>
            <person name="Albert R."/>
            <person name="Binder M."/>
            <person name="Bloem J."/>
            <person name="Labutti K."/>
            <person name="Salamov A."/>
            <person name="Andreopoulos B."/>
            <person name="Baker S.E."/>
            <person name="Barry K."/>
            <person name="Bills G."/>
            <person name="Bluhm B.H."/>
            <person name="Cannon C."/>
            <person name="Castanera R."/>
            <person name="Culley D.E."/>
            <person name="Daum C."/>
            <person name="Ezra D."/>
            <person name="Gonzalez J.B."/>
            <person name="Henrissat B."/>
            <person name="Kuo A."/>
            <person name="Liang C."/>
            <person name="Lipzen A."/>
            <person name="Lutzoni F."/>
            <person name="Magnuson J."/>
            <person name="Mondo S."/>
            <person name="Nolan M."/>
            <person name="Ohm R."/>
            <person name="Pangilinan J."/>
            <person name="Park H.-J."/>
            <person name="Ramirez L."/>
            <person name="Alfaro M."/>
            <person name="Sun H."/>
            <person name="Tritt A."/>
            <person name="Yoshinaga Y."/>
            <person name="Zwiers L.-H."/>
            <person name="Turgeon B.G."/>
            <person name="Goodwin S.B."/>
            <person name="Spatafora J.W."/>
            <person name="Crous P.W."/>
            <person name="Grigoriev I.V."/>
        </authorList>
    </citation>
    <scope>NUCLEOTIDE SEQUENCE</scope>
    <source>
        <strain evidence="5 7">CBS 781.70</strain>
    </source>
</reference>
<dbReference type="PANTHER" id="PTHR45875:SF1">
    <property type="entry name" value="METHYLTRANSFERASE N6AMT1"/>
    <property type="match status" value="1"/>
</dbReference>
<evidence type="ECO:0000313" key="6">
    <source>
        <dbReference type="Proteomes" id="UP000504638"/>
    </source>
</evidence>
<keyword evidence="3" id="KW-0808">Transferase</keyword>
<sequence length="253" mass="27541">MLPTPSTSHVNFNRVYEPAEDSFLLLDTLSASSEIKFLSERFKTSPPPLIMEVGSGSGVVLAFVAAHANHIFGRSDSMFLSSDLNVFACHSTSNTVLKAIDSASSLGEKRSLFLNSLNADLLSCLKANSVDVLIFNPPYVPTSEVPERKASLFPDPVNEAPVSFDDESHFLSLSYAGGVDGMEVTNRLLEDLPRVLHRAHGVAYILLCAQNRPREVQSHVKAWGPSWEVEIVSSSGKKAGWEKLVVLRVSRAG</sequence>
<accession>A0A6G1FXS5</accession>
<dbReference type="GO" id="GO:0008276">
    <property type="term" value="F:protein methyltransferase activity"/>
    <property type="evidence" value="ECO:0007669"/>
    <property type="project" value="TreeGrafter"/>
</dbReference>
<organism evidence="5">
    <name type="scientific">Eremomyces bilateralis CBS 781.70</name>
    <dbReference type="NCBI Taxonomy" id="1392243"/>
    <lineage>
        <taxon>Eukaryota</taxon>
        <taxon>Fungi</taxon>
        <taxon>Dikarya</taxon>
        <taxon>Ascomycota</taxon>
        <taxon>Pezizomycotina</taxon>
        <taxon>Dothideomycetes</taxon>
        <taxon>Dothideomycetes incertae sedis</taxon>
        <taxon>Eremomycetales</taxon>
        <taxon>Eremomycetaceae</taxon>
        <taxon>Eremomyces</taxon>
    </lineage>
</organism>
<evidence type="ECO:0000256" key="4">
    <source>
        <dbReference type="ARBA" id="ARBA00022691"/>
    </source>
</evidence>
<dbReference type="GO" id="GO:0032259">
    <property type="term" value="P:methylation"/>
    <property type="evidence" value="ECO:0007669"/>
    <property type="project" value="UniProtKB-KW"/>
</dbReference>
<dbReference type="AlphaFoldDB" id="A0A6G1FXS5"/>